<keyword evidence="6" id="KW-1185">Reference proteome</keyword>
<proteinExistence type="inferred from homology"/>
<dbReference type="Pfam" id="PF25332">
    <property type="entry name" value="C2_PACS_N"/>
    <property type="match status" value="1"/>
</dbReference>
<accession>A0A158RA70</accession>
<gene>
    <name evidence="5" type="ORF">TASK_LOCUS8581</name>
</gene>
<evidence type="ECO:0000256" key="1">
    <source>
        <dbReference type="ARBA" id="ARBA00008590"/>
    </source>
</evidence>
<reference evidence="7" key="1">
    <citation type="submission" date="2016-04" db="UniProtKB">
        <authorList>
            <consortium name="WormBaseParasite"/>
        </authorList>
    </citation>
    <scope>IDENTIFICATION</scope>
</reference>
<evidence type="ECO:0000313" key="6">
    <source>
        <dbReference type="Proteomes" id="UP000282613"/>
    </source>
</evidence>
<evidence type="ECO:0000313" key="7">
    <source>
        <dbReference type="WBParaSite" id="TASK_0000858001-mRNA-1"/>
    </source>
</evidence>
<dbReference type="PANTHER" id="PTHR13280:SF17">
    <property type="entry name" value="KRUEPPEL TARGET AT 95D, ISOFORM A"/>
    <property type="match status" value="1"/>
</dbReference>
<dbReference type="WBParaSite" id="TASK_0000858001-mRNA-1">
    <property type="protein sequence ID" value="TASK_0000858001-mRNA-1"/>
    <property type="gene ID" value="TASK_0000858001"/>
</dbReference>
<feature type="compositionally biased region" description="Polar residues" evidence="3">
    <location>
        <begin position="323"/>
        <end position="333"/>
    </location>
</feature>
<dbReference type="InterPro" id="IPR019381">
    <property type="entry name" value="PACS1/2_C"/>
</dbReference>
<protein>
    <submittedName>
        <fullName evidence="7">Phosphofurin acidic cluster sorting protein 2</fullName>
    </submittedName>
</protein>
<feature type="compositionally biased region" description="Basic residues" evidence="3">
    <location>
        <begin position="421"/>
        <end position="433"/>
    </location>
</feature>
<dbReference type="PANTHER" id="PTHR13280">
    <property type="entry name" value="PHOSPHOFURIN ACIDIC CLUSTER SORTING PROTEIN"/>
    <property type="match status" value="1"/>
</dbReference>
<evidence type="ECO:0000313" key="5">
    <source>
        <dbReference type="EMBL" id="VDK40590.1"/>
    </source>
</evidence>
<feature type="domain" description="Phosphofurin acidic cluster sorting protein 1/2 N-terminal C2" evidence="4">
    <location>
        <begin position="2"/>
        <end position="155"/>
    </location>
</feature>
<dbReference type="InterPro" id="IPR057541">
    <property type="entry name" value="PACS1/2_N"/>
</dbReference>
<keyword evidence="2" id="KW-0597">Phosphoprotein</keyword>
<dbReference type="OrthoDB" id="28829at2759"/>
<dbReference type="GO" id="GO:0072659">
    <property type="term" value="P:protein localization to plasma membrane"/>
    <property type="evidence" value="ECO:0007669"/>
    <property type="project" value="TreeGrafter"/>
</dbReference>
<feature type="region of interest" description="Disordered" evidence="3">
    <location>
        <begin position="310"/>
        <end position="349"/>
    </location>
</feature>
<dbReference type="Proteomes" id="UP000282613">
    <property type="component" value="Unassembled WGS sequence"/>
</dbReference>
<dbReference type="STRING" id="60517.A0A158RA70"/>
<evidence type="ECO:0000256" key="2">
    <source>
        <dbReference type="ARBA" id="ARBA00022553"/>
    </source>
</evidence>
<evidence type="ECO:0000256" key="3">
    <source>
        <dbReference type="SAM" id="MobiDB-lite"/>
    </source>
</evidence>
<dbReference type="AlphaFoldDB" id="A0A158RA70"/>
<dbReference type="EMBL" id="UYRS01018833">
    <property type="protein sequence ID" value="VDK40590.1"/>
    <property type="molecule type" value="Genomic_DNA"/>
</dbReference>
<organism evidence="7">
    <name type="scientific">Taenia asiatica</name>
    <name type="common">Asian tapeworm</name>
    <dbReference type="NCBI Taxonomy" id="60517"/>
    <lineage>
        <taxon>Eukaryota</taxon>
        <taxon>Metazoa</taxon>
        <taxon>Spiralia</taxon>
        <taxon>Lophotrochozoa</taxon>
        <taxon>Platyhelminthes</taxon>
        <taxon>Cestoda</taxon>
        <taxon>Eucestoda</taxon>
        <taxon>Cyclophyllidea</taxon>
        <taxon>Taeniidae</taxon>
        <taxon>Taenia</taxon>
    </lineage>
</organism>
<feature type="region of interest" description="Disordered" evidence="3">
    <location>
        <begin position="367"/>
        <end position="454"/>
    </location>
</feature>
<feature type="compositionally biased region" description="Polar residues" evidence="3">
    <location>
        <begin position="382"/>
        <end position="391"/>
    </location>
</feature>
<reference evidence="5 6" key="2">
    <citation type="submission" date="2018-11" db="EMBL/GenBank/DDBJ databases">
        <authorList>
            <consortium name="Pathogen Informatics"/>
        </authorList>
    </citation>
    <scope>NUCLEOTIDE SEQUENCE [LARGE SCALE GENOMIC DNA]</scope>
</reference>
<sequence length="523" mass="57026">MISMKMSAIWEVEKSSSCSVRRLCHIQIGQIILDRPIDLGENASSGFYVALRMRGNTRRILRSPEVSLIVPKHPSSSTVSATVSNSATRGVGAYIPIDLNCTIRYSHVLKMDSNILQILLQKRKKYKNTTMNLGYKTLAYCNISLSQVLQRRIEHRFLSMYPNPKCIGPAIARIEVHCLSTLPWERDPINPGNKGEVESDGCLEDGCLLPADVFSDDADEDSDSEEEVDMEDVETGRCGQVGAVSSTSASTAIGDRGGQKKVLKSMSVGQIKQKVISLLKRLKLADPNEEIDTGTTLHLWEEIDKMEAVSDVDEDSDLDTGGTAESGSLQSVPRPSIRPFFGHTGSSEETLSLDAGARLLRRLQKEALVTSDPMPSRPAPTAATTGPLNESTEGELRRQTTATTSGGRGGVKFPPRFGPIKTRRTVPTAKRRQVTSSPPMPAVGTPTAASVPSKAPPFLNGHYESLEASYVRDPAYPNLPTTNDAESLEYRFETVFSSVRAQYVGLNSVIAIAGCRLRNDKLN</sequence>
<name>A0A158RA70_TAEAS</name>
<comment type="similarity">
    <text evidence="1">Belongs to the PACS family.</text>
</comment>
<evidence type="ECO:0000259" key="4">
    <source>
        <dbReference type="Pfam" id="PF25332"/>
    </source>
</evidence>